<protein>
    <submittedName>
        <fullName evidence="1">Uncharacterized protein</fullName>
    </submittedName>
</protein>
<comment type="caution">
    <text evidence="1">The sequence shown here is derived from an EMBL/GenBank/DDBJ whole genome shotgun (WGS) entry which is preliminary data.</text>
</comment>
<evidence type="ECO:0000313" key="2">
    <source>
        <dbReference type="Proteomes" id="UP000827872"/>
    </source>
</evidence>
<reference evidence="1" key="1">
    <citation type="submission" date="2021-08" db="EMBL/GenBank/DDBJ databases">
        <title>The first chromosome-level gecko genome reveals the dynamic sex chromosomes of Neotropical dwarf geckos (Sphaerodactylidae: Sphaerodactylus).</title>
        <authorList>
            <person name="Pinto B.J."/>
            <person name="Keating S.E."/>
            <person name="Gamble T."/>
        </authorList>
    </citation>
    <scope>NUCLEOTIDE SEQUENCE</scope>
    <source>
        <strain evidence="1">TG3544</strain>
    </source>
</reference>
<organism evidence="1 2">
    <name type="scientific">Sphaerodactylus townsendi</name>
    <dbReference type="NCBI Taxonomy" id="933632"/>
    <lineage>
        <taxon>Eukaryota</taxon>
        <taxon>Metazoa</taxon>
        <taxon>Chordata</taxon>
        <taxon>Craniata</taxon>
        <taxon>Vertebrata</taxon>
        <taxon>Euteleostomi</taxon>
        <taxon>Lepidosauria</taxon>
        <taxon>Squamata</taxon>
        <taxon>Bifurcata</taxon>
        <taxon>Gekkota</taxon>
        <taxon>Sphaerodactylidae</taxon>
        <taxon>Sphaerodactylus</taxon>
    </lineage>
</organism>
<sequence length="140" mass="15217">MGTATINARPQRILDSSSLTQSAPASPTNKGMHIHQVGGSPPTTSTSSSSLTNDVTKQPVNRDISSVRPANVGVQYTPHSHQFPRTRKMFDKGPDQTADDADDAVGHKNFMSTTMQTGFCDWSAKYFAQPVMKVQSVYFP</sequence>
<dbReference type="Proteomes" id="UP000827872">
    <property type="component" value="Linkage Group LG03"/>
</dbReference>
<dbReference type="EMBL" id="CM037616">
    <property type="protein sequence ID" value="KAH7993165.1"/>
    <property type="molecule type" value="Genomic_DNA"/>
</dbReference>
<keyword evidence="2" id="KW-1185">Reference proteome</keyword>
<evidence type="ECO:0000313" key="1">
    <source>
        <dbReference type="EMBL" id="KAH7993165.1"/>
    </source>
</evidence>
<proteinExistence type="predicted"/>
<gene>
    <name evidence="1" type="ORF">K3G42_029508</name>
</gene>
<accession>A0ACB8EKZ7</accession>
<name>A0ACB8EKZ7_9SAUR</name>